<dbReference type="EMBL" id="BMHY01000003">
    <property type="protein sequence ID" value="GGG65239.1"/>
    <property type="molecule type" value="Genomic_DNA"/>
</dbReference>
<dbReference type="PANTHER" id="PTHR43280:SF2">
    <property type="entry name" value="HTH-TYPE TRANSCRIPTIONAL REGULATOR EXSA"/>
    <property type="match status" value="1"/>
</dbReference>
<evidence type="ECO:0000259" key="4">
    <source>
        <dbReference type="PROSITE" id="PS01124"/>
    </source>
</evidence>
<keyword evidence="1" id="KW-0805">Transcription regulation</keyword>
<reference evidence="5 6" key="1">
    <citation type="journal article" date="2014" name="Int. J. Syst. Evol. Microbiol.">
        <title>Complete genome sequence of Corynebacterium casei LMG S-19264T (=DSM 44701T), isolated from a smear-ripened cheese.</title>
        <authorList>
            <consortium name="US DOE Joint Genome Institute (JGI-PGF)"/>
            <person name="Walter F."/>
            <person name="Albersmeier A."/>
            <person name="Kalinowski J."/>
            <person name="Ruckert C."/>
        </authorList>
    </citation>
    <scope>NUCLEOTIDE SEQUENCE [LARGE SCALE GENOMIC DNA]</scope>
    <source>
        <strain evidence="5 6">CGMCC 1.15286</strain>
    </source>
</reference>
<dbReference type="SMART" id="SM00342">
    <property type="entry name" value="HTH_ARAC"/>
    <property type="match status" value="1"/>
</dbReference>
<organism evidence="5 6">
    <name type="scientific">Paenibacillus radicis</name>
    <name type="common">ex Gao et al. 2016</name>
    <dbReference type="NCBI Taxonomy" id="1737354"/>
    <lineage>
        <taxon>Bacteria</taxon>
        <taxon>Bacillati</taxon>
        <taxon>Bacillota</taxon>
        <taxon>Bacilli</taxon>
        <taxon>Bacillales</taxon>
        <taxon>Paenibacillaceae</taxon>
        <taxon>Paenibacillus</taxon>
    </lineage>
</organism>
<evidence type="ECO:0000313" key="6">
    <source>
        <dbReference type="Proteomes" id="UP000600247"/>
    </source>
</evidence>
<keyword evidence="3" id="KW-0804">Transcription</keyword>
<dbReference type="Pfam" id="PF12833">
    <property type="entry name" value="HTH_18"/>
    <property type="match status" value="1"/>
</dbReference>
<evidence type="ECO:0000256" key="1">
    <source>
        <dbReference type="ARBA" id="ARBA00023015"/>
    </source>
</evidence>
<feature type="domain" description="HTH araC/xylS-type" evidence="4">
    <location>
        <begin position="177"/>
        <end position="276"/>
    </location>
</feature>
<dbReference type="InterPro" id="IPR020449">
    <property type="entry name" value="Tscrpt_reg_AraC-type_HTH"/>
</dbReference>
<dbReference type="GO" id="GO:0043565">
    <property type="term" value="F:sequence-specific DNA binding"/>
    <property type="evidence" value="ECO:0007669"/>
    <property type="project" value="InterPro"/>
</dbReference>
<dbReference type="SUPFAM" id="SSF46689">
    <property type="entry name" value="Homeodomain-like"/>
    <property type="match status" value="2"/>
</dbReference>
<keyword evidence="2" id="KW-0238">DNA-binding</keyword>
<dbReference type="Gene3D" id="2.60.120.280">
    <property type="entry name" value="Regulatory protein AraC"/>
    <property type="match status" value="1"/>
</dbReference>
<protein>
    <recommendedName>
        <fullName evidence="4">HTH araC/xylS-type domain-containing protein</fullName>
    </recommendedName>
</protein>
<evidence type="ECO:0000256" key="3">
    <source>
        <dbReference type="ARBA" id="ARBA00023163"/>
    </source>
</evidence>
<dbReference type="Pfam" id="PF02311">
    <property type="entry name" value="AraC_binding"/>
    <property type="match status" value="1"/>
</dbReference>
<dbReference type="InterPro" id="IPR018060">
    <property type="entry name" value="HTH_AraC"/>
</dbReference>
<dbReference type="InterPro" id="IPR009057">
    <property type="entry name" value="Homeodomain-like_sf"/>
</dbReference>
<comment type="caution">
    <text evidence="5">The sequence shown here is derived from an EMBL/GenBank/DDBJ whole genome shotgun (WGS) entry which is preliminary data.</text>
</comment>
<dbReference type="SUPFAM" id="SSF51215">
    <property type="entry name" value="Regulatory protein AraC"/>
    <property type="match status" value="1"/>
</dbReference>
<sequence>MQRHSLLLTLPAMPYFCFPESVGQYRENPEHTVSREAGALNNFNIHYVVSGKGFVELDGVVHELRAGEAVLYFPLQKQRYYSSQDEPWDVRWLHFYGGSGLRDYLLEQGLHKSPLWTLRQPALWVQAHEELLVEAETHRMLHPSHLSMLTYAVLTAFVEQAAALNRGKAATSADRIMELLPLMQQEAVQPFILDEWADKLGVTTYYFCKLFKSATRMTPMAFITRCRLQAAKQWLLEREDVTIGQIAEEAGYPSVSYFNKRFMEHEGMTPTAYRRLYAIRGSL</sequence>
<dbReference type="PRINTS" id="PR00032">
    <property type="entry name" value="HTHARAC"/>
</dbReference>
<dbReference type="InterPro" id="IPR037923">
    <property type="entry name" value="HTH-like"/>
</dbReference>
<evidence type="ECO:0000313" key="5">
    <source>
        <dbReference type="EMBL" id="GGG65239.1"/>
    </source>
</evidence>
<accession>A0A917LXZ9</accession>
<name>A0A917LXZ9_9BACL</name>
<dbReference type="AlphaFoldDB" id="A0A917LXZ9"/>
<dbReference type="PROSITE" id="PS01124">
    <property type="entry name" value="HTH_ARAC_FAMILY_2"/>
    <property type="match status" value="1"/>
</dbReference>
<dbReference type="Proteomes" id="UP000600247">
    <property type="component" value="Unassembled WGS sequence"/>
</dbReference>
<evidence type="ECO:0000256" key="2">
    <source>
        <dbReference type="ARBA" id="ARBA00023125"/>
    </source>
</evidence>
<dbReference type="InterPro" id="IPR003313">
    <property type="entry name" value="AraC-bd"/>
</dbReference>
<dbReference type="RefSeq" id="WP_188888739.1">
    <property type="nucleotide sequence ID" value="NZ_BMHY01000003.1"/>
</dbReference>
<dbReference type="PANTHER" id="PTHR43280">
    <property type="entry name" value="ARAC-FAMILY TRANSCRIPTIONAL REGULATOR"/>
    <property type="match status" value="1"/>
</dbReference>
<gene>
    <name evidence="5" type="ORF">GCM10010918_19250</name>
</gene>
<proteinExistence type="predicted"/>
<dbReference type="GO" id="GO:0003700">
    <property type="term" value="F:DNA-binding transcription factor activity"/>
    <property type="evidence" value="ECO:0007669"/>
    <property type="project" value="InterPro"/>
</dbReference>
<keyword evidence="6" id="KW-1185">Reference proteome</keyword>
<dbReference type="Gene3D" id="1.10.10.60">
    <property type="entry name" value="Homeodomain-like"/>
    <property type="match status" value="2"/>
</dbReference>